<keyword evidence="11" id="KW-1185">Reference proteome</keyword>
<evidence type="ECO:0000256" key="9">
    <source>
        <dbReference type="SAM" id="Phobius"/>
    </source>
</evidence>
<evidence type="ECO:0000256" key="6">
    <source>
        <dbReference type="ARBA" id="ARBA00022989"/>
    </source>
</evidence>
<dbReference type="InterPro" id="IPR024529">
    <property type="entry name" value="ECF_trnsprt_substrate-spec"/>
</dbReference>
<keyword evidence="7 8" id="KW-0472">Membrane</keyword>
<dbReference type="Gene3D" id="1.10.1760.20">
    <property type="match status" value="1"/>
</dbReference>
<evidence type="ECO:0000256" key="3">
    <source>
        <dbReference type="ARBA" id="ARBA00022448"/>
    </source>
</evidence>
<dbReference type="Proteomes" id="UP000264883">
    <property type="component" value="Chromosome"/>
</dbReference>
<evidence type="ECO:0000256" key="1">
    <source>
        <dbReference type="ARBA" id="ARBA00004651"/>
    </source>
</evidence>
<dbReference type="Pfam" id="PF12822">
    <property type="entry name" value="ECF_trnsprt"/>
    <property type="match status" value="1"/>
</dbReference>
<evidence type="ECO:0000256" key="5">
    <source>
        <dbReference type="ARBA" id="ARBA00022692"/>
    </source>
</evidence>
<dbReference type="AlphaFoldDB" id="A0A343JES6"/>
<dbReference type="EMBL" id="CP016786">
    <property type="protein sequence ID" value="ASW44034.1"/>
    <property type="molecule type" value="Genomic_DNA"/>
</dbReference>
<feature type="transmembrane region" description="Helical" evidence="9">
    <location>
        <begin position="12"/>
        <end position="35"/>
    </location>
</feature>
<evidence type="ECO:0000256" key="7">
    <source>
        <dbReference type="ARBA" id="ARBA00023136"/>
    </source>
</evidence>
<dbReference type="GO" id="GO:0032217">
    <property type="term" value="F:riboflavin transmembrane transporter activity"/>
    <property type="evidence" value="ECO:0007669"/>
    <property type="project" value="UniProtKB-UniRule"/>
</dbReference>
<dbReference type="InterPro" id="IPR025720">
    <property type="entry name" value="RibU"/>
</dbReference>
<keyword evidence="3 8" id="KW-0813">Transport</keyword>
<sequence length="189" mass="20696">MKNYQNQNLNKFMKISLLGAMSVILMYFDFPIPFFPFPWLKIDLSDVTALIGGLAFGPMAAVVIELIKNLLILVVKGTSSAGVGELANFIIGVSLVLPPAIMYKINRSKKSLLIGMLLGLVSVEIVGILANVYILIPLYGMQMSPEEMMNYVTVGLLPFNGIKAIMVGAITYVLHARLEKAVFRKEANA</sequence>
<keyword evidence="5 9" id="KW-0812">Transmembrane</keyword>
<dbReference type="PIRSF" id="PIRSF037778">
    <property type="entry name" value="UCP037778_transp_RibU"/>
    <property type="match status" value="1"/>
</dbReference>
<evidence type="ECO:0000256" key="4">
    <source>
        <dbReference type="ARBA" id="ARBA00022475"/>
    </source>
</evidence>
<comment type="similarity">
    <text evidence="2 8">Belongs to the prokaryotic riboflavin transporter (P-RFT) (TC 2.A.87) family.</text>
</comment>
<feature type="transmembrane region" description="Helical" evidence="9">
    <location>
        <begin position="156"/>
        <end position="175"/>
    </location>
</feature>
<comment type="function">
    <text evidence="8">Probably a riboflavin-binding protein that interacts with the energy-coupling factor (ECF) ABC-transporter complex.</text>
</comment>
<dbReference type="RefSeq" id="WP_119866160.1">
    <property type="nucleotide sequence ID" value="NZ_CP016786.1"/>
</dbReference>
<comment type="subcellular location">
    <subcellularLocation>
        <location evidence="1">Cell membrane</location>
        <topology evidence="1">Multi-pass membrane protein</topology>
    </subcellularLocation>
</comment>
<evidence type="ECO:0000313" key="11">
    <source>
        <dbReference type="Proteomes" id="UP000264883"/>
    </source>
</evidence>
<organism evidence="10 11">
    <name type="scientific">Clostridium isatidis</name>
    <dbReference type="NCBI Taxonomy" id="182773"/>
    <lineage>
        <taxon>Bacteria</taxon>
        <taxon>Bacillati</taxon>
        <taxon>Bacillota</taxon>
        <taxon>Clostridia</taxon>
        <taxon>Eubacteriales</taxon>
        <taxon>Clostridiaceae</taxon>
        <taxon>Clostridium</taxon>
    </lineage>
</organism>
<accession>A0A343JES6</accession>
<dbReference type="PANTHER" id="PTHR38438:SF1">
    <property type="entry name" value="RIBOFLAVIN TRANSPORTER RIBU"/>
    <property type="match status" value="1"/>
</dbReference>
<proteinExistence type="inferred from homology"/>
<gene>
    <name evidence="10" type="ORF">BEN51_11225</name>
</gene>
<feature type="transmembrane region" description="Helical" evidence="9">
    <location>
        <begin position="112"/>
        <end position="136"/>
    </location>
</feature>
<protein>
    <recommendedName>
        <fullName evidence="8">Riboflavin transporter</fullName>
    </recommendedName>
</protein>
<reference evidence="10 11" key="1">
    <citation type="submission" date="2016-08" db="EMBL/GenBank/DDBJ databases">
        <title>Complete Genome Sequence Of The Indigo Reducing Clostridium isatidis DSM15098.</title>
        <authorList>
            <person name="Little G.T."/>
            <person name="Minton N.P."/>
        </authorList>
    </citation>
    <scope>NUCLEOTIDE SEQUENCE [LARGE SCALE GENOMIC DNA]</scope>
    <source>
        <strain evidence="10 11">DSM 15098</strain>
    </source>
</reference>
<dbReference type="OrthoDB" id="9809216at2"/>
<keyword evidence="6 9" id="KW-1133">Transmembrane helix</keyword>
<dbReference type="GO" id="GO:0005886">
    <property type="term" value="C:plasma membrane"/>
    <property type="evidence" value="ECO:0007669"/>
    <property type="project" value="UniProtKB-SubCell"/>
</dbReference>
<dbReference type="KEGG" id="cia:BEN51_11225"/>
<feature type="transmembrane region" description="Helical" evidence="9">
    <location>
        <begin position="47"/>
        <end position="67"/>
    </location>
</feature>
<evidence type="ECO:0000256" key="8">
    <source>
        <dbReference type="PIRNR" id="PIRNR037778"/>
    </source>
</evidence>
<dbReference type="PANTHER" id="PTHR38438">
    <property type="entry name" value="RIBOFLAVIN TRANSPORTER RIBU"/>
    <property type="match status" value="1"/>
</dbReference>
<evidence type="ECO:0000313" key="10">
    <source>
        <dbReference type="EMBL" id="ASW44034.1"/>
    </source>
</evidence>
<evidence type="ECO:0000256" key="2">
    <source>
        <dbReference type="ARBA" id="ARBA00005540"/>
    </source>
</evidence>
<keyword evidence="4 8" id="KW-1003">Cell membrane</keyword>
<name>A0A343JES6_9CLOT</name>